<reference evidence="3 4" key="1">
    <citation type="submission" date="2020-02" db="EMBL/GenBank/DDBJ databases">
        <title>complete genome sequence of Rhodobacteraceae bacterium.</title>
        <authorList>
            <person name="Park J."/>
            <person name="Kim Y.-S."/>
            <person name="Kim K.-H."/>
        </authorList>
    </citation>
    <scope>NUCLEOTIDE SEQUENCE [LARGE SCALE GENOMIC DNA]</scope>
    <source>
        <strain evidence="3 4">RR4-56</strain>
    </source>
</reference>
<organism evidence="3 4">
    <name type="scientific">Pikeienuella piscinae</name>
    <dbReference type="NCBI Taxonomy" id="2748098"/>
    <lineage>
        <taxon>Bacteria</taxon>
        <taxon>Pseudomonadati</taxon>
        <taxon>Pseudomonadota</taxon>
        <taxon>Alphaproteobacteria</taxon>
        <taxon>Rhodobacterales</taxon>
        <taxon>Paracoccaceae</taxon>
        <taxon>Pikeienuella</taxon>
    </lineage>
</organism>
<dbReference type="EMBL" id="CP049056">
    <property type="protein sequence ID" value="QIE57458.1"/>
    <property type="molecule type" value="Genomic_DNA"/>
</dbReference>
<gene>
    <name evidence="3" type="ORF">G5B40_19615</name>
</gene>
<dbReference type="KEGG" id="hdh:G5B40_19615"/>
<feature type="domain" description="M23ase beta-sheet core" evidence="2">
    <location>
        <begin position="255"/>
        <end position="362"/>
    </location>
</feature>
<dbReference type="Pfam" id="PF01551">
    <property type="entry name" value="Peptidase_M23"/>
    <property type="match status" value="1"/>
</dbReference>
<dbReference type="InterPro" id="IPR016047">
    <property type="entry name" value="M23ase_b-sheet_dom"/>
</dbReference>
<evidence type="ECO:0000256" key="1">
    <source>
        <dbReference type="ARBA" id="ARBA00022729"/>
    </source>
</evidence>
<keyword evidence="1" id="KW-0732">Signal</keyword>
<dbReference type="Gene3D" id="2.70.70.10">
    <property type="entry name" value="Glucose Permease (Domain IIA)"/>
    <property type="match status" value="1"/>
</dbReference>
<proteinExistence type="predicted"/>
<dbReference type="PANTHER" id="PTHR21666">
    <property type="entry name" value="PEPTIDASE-RELATED"/>
    <property type="match status" value="1"/>
</dbReference>
<dbReference type="InterPro" id="IPR050570">
    <property type="entry name" value="Cell_wall_metabolism_enzyme"/>
</dbReference>
<dbReference type="PANTHER" id="PTHR21666:SF289">
    <property type="entry name" value="L-ALA--D-GLU ENDOPEPTIDASE"/>
    <property type="match status" value="1"/>
</dbReference>
<dbReference type="InterPro" id="IPR011055">
    <property type="entry name" value="Dup_hybrid_motif"/>
</dbReference>
<dbReference type="SUPFAM" id="SSF51261">
    <property type="entry name" value="Duplicated hybrid motif"/>
    <property type="match status" value="1"/>
</dbReference>
<accession>A0A7M3T627</accession>
<sequence length="376" mass="38786">MRTALLLLSMMLLAGVGPEERAAEMLERAEASLAAARTPGERLAALGRAAQAEEAALAAIRENLRSGANRRAEIEAGLEGERRRLVAVLSALQRIESAPRAAALAHPDGVVAGARAGMQLAALAPALEAETARLSALLAELSALDVRRDIAASDARRSLAALQRLRAEIAEIVDRDRGAGNVSAATRARLVAEGEALAQSAKSLKALAAALPSAVAEEEAPRAASFAAARGALPPPVEGELERRFGAPGAGGPLEGVEISAPAYAAVYAPWRSVVRFAGPFGEDGVVVMLEPDPEILIVFSGLAAARVQLGDVVAAGEPLGALGGPPPAAEEFLIAATTPVESLGRETLYMEVRRGGAPVDPAIWFALDTEEGDRQ</sequence>
<dbReference type="Proteomes" id="UP000503336">
    <property type="component" value="Chromosome"/>
</dbReference>
<evidence type="ECO:0000313" key="3">
    <source>
        <dbReference type="EMBL" id="QIE57458.1"/>
    </source>
</evidence>
<keyword evidence="4" id="KW-1185">Reference proteome</keyword>
<protein>
    <submittedName>
        <fullName evidence="3">Peptidoglycan DD-metalloendopeptidase family protein</fullName>
    </submittedName>
</protein>
<dbReference type="AlphaFoldDB" id="A0A7M3T627"/>
<evidence type="ECO:0000259" key="2">
    <source>
        <dbReference type="Pfam" id="PF01551"/>
    </source>
</evidence>
<name>A0A7M3T627_9RHOB</name>
<dbReference type="RefSeq" id="WP_165102423.1">
    <property type="nucleotide sequence ID" value="NZ_CP049056.1"/>
</dbReference>
<evidence type="ECO:0000313" key="4">
    <source>
        <dbReference type="Proteomes" id="UP000503336"/>
    </source>
</evidence>
<dbReference type="GO" id="GO:0004222">
    <property type="term" value="F:metalloendopeptidase activity"/>
    <property type="evidence" value="ECO:0007669"/>
    <property type="project" value="TreeGrafter"/>
</dbReference>